<sequence>MVTRMMFESYGLDKYCKSYAASITYLLQIIVSSNHRAVVSGNQDRYSIAQFSFSNGMVQVPQELVDDQHPLKYKPFNHLGLLRFFCTDEGYKSKCPVKAHWGV</sequence>
<protein>
    <submittedName>
        <fullName evidence="1">Uncharacterized protein</fullName>
    </submittedName>
</protein>
<comment type="caution">
    <text evidence="1">The sequence shown here is derived from an EMBL/GenBank/DDBJ whole genome shotgun (WGS) entry which is preliminary data.</text>
</comment>
<accession>A0A978W5V8</accession>
<dbReference type="Proteomes" id="UP000813462">
    <property type="component" value="Unassembled WGS sequence"/>
</dbReference>
<name>A0A978W5V8_ZIZJJ</name>
<dbReference type="EMBL" id="JAEACU010000001">
    <property type="protein sequence ID" value="KAH7547342.1"/>
    <property type="molecule type" value="Genomic_DNA"/>
</dbReference>
<dbReference type="Gene3D" id="2.60.120.330">
    <property type="entry name" value="B-lactam Antibiotic, Isopenicillin N Synthase, Chain"/>
    <property type="match status" value="1"/>
</dbReference>
<proteinExistence type="predicted"/>
<dbReference type="AlphaFoldDB" id="A0A978W5V8"/>
<gene>
    <name evidence="1" type="ORF">FEM48_Zijuj01G0299600</name>
</gene>
<reference evidence="1" key="1">
    <citation type="journal article" date="2021" name="Front. Plant Sci.">
        <title>Chromosome-Scale Genome Assembly for Chinese Sour Jujube and Insights Into Its Genome Evolution and Domestication Signature.</title>
        <authorList>
            <person name="Shen L.-Y."/>
            <person name="Luo H."/>
            <person name="Wang X.-L."/>
            <person name="Wang X.-M."/>
            <person name="Qiu X.-J."/>
            <person name="Liu H."/>
            <person name="Zhou S.-S."/>
            <person name="Jia K.-H."/>
            <person name="Nie S."/>
            <person name="Bao Y.-T."/>
            <person name="Zhang R.-G."/>
            <person name="Yun Q.-Z."/>
            <person name="Chai Y.-H."/>
            <person name="Lu J.-Y."/>
            <person name="Li Y."/>
            <person name="Zhao S.-W."/>
            <person name="Mao J.-F."/>
            <person name="Jia S.-G."/>
            <person name="Mao Y.-M."/>
        </authorList>
    </citation>
    <scope>NUCLEOTIDE SEQUENCE</scope>
    <source>
        <strain evidence="1">AT0</strain>
        <tissue evidence="1">Leaf</tissue>
    </source>
</reference>
<evidence type="ECO:0000313" key="1">
    <source>
        <dbReference type="EMBL" id="KAH7547342.1"/>
    </source>
</evidence>
<dbReference type="SUPFAM" id="SSF51197">
    <property type="entry name" value="Clavaminate synthase-like"/>
    <property type="match status" value="1"/>
</dbReference>
<dbReference type="InterPro" id="IPR027443">
    <property type="entry name" value="IPNS-like_sf"/>
</dbReference>
<organism evidence="1 2">
    <name type="scientific">Ziziphus jujuba var. spinosa</name>
    <dbReference type="NCBI Taxonomy" id="714518"/>
    <lineage>
        <taxon>Eukaryota</taxon>
        <taxon>Viridiplantae</taxon>
        <taxon>Streptophyta</taxon>
        <taxon>Embryophyta</taxon>
        <taxon>Tracheophyta</taxon>
        <taxon>Spermatophyta</taxon>
        <taxon>Magnoliopsida</taxon>
        <taxon>eudicotyledons</taxon>
        <taxon>Gunneridae</taxon>
        <taxon>Pentapetalae</taxon>
        <taxon>rosids</taxon>
        <taxon>fabids</taxon>
        <taxon>Rosales</taxon>
        <taxon>Rhamnaceae</taxon>
        <taxon>Paliureae</taxon>
        <taxon>Ziziphus</taxon>
    </lineage>
</organism>
<evidence type="ECO:0000313" key="2">
    <source>
        <dbReference type="Proteomes" id="UP000813462"/>
    </source>
</evidence>